<comment type="caution">
    <text evidence="1">The sequence shown here is derived from an EMBL/GenBank/DDBJ whole genome shotgun (WGS) entry which is preliminary data.</text>
</comment>
<sequence length="64" mass="7226">MPKNLANILALTLVTLLLWVTLQIFQITTRSSIPAATQKQLEKLDPNLDKNLIQDLNNPEKTVK</sequence>
<name>A0A1G1WTE6_9BACT</name>
<organism evidence="1 2">
    <name type="scientific">Candidatus Woykebacteria bacterium RIFCSPHIGHO2_12_FULL_45_10</name>
    <dbReference type="NCBI Taxonomy" id="1802603"/>
    <lineage>
        <taxon>Bacteria</taxon>
        <taxon>Candidatus Woykeibacteriota</taxon>
    </lineage>
</organism>
<gene>
    <name evidence="1" type="ORF">A3F35_01855</name>
</gene>
<dbReference type="AlphaFoldDB" id="A0A1G1WTE6"/>
<proteinExistence type="predicted"/>
<reference evidence="1 2" key="1">
    <citation type="journal article" date="2016" name="Nat. Commun.">
        <title>Thousands of microbial genomes shed light on interconnected biogeochemical processes in an aquifer system.</title>
        <authorList>
            <person name="Anantharaman K."/>
            <person name="Brown C.T."/>
            <person name="Hug L.A."/>
            <person name="Sharon I."/>
            <person name="Castelle C.J."/>
            <person name="Probst A.J."/>
            <person name="Thomas B.C."/>
            <person name="Singh A."/>
            <person name="Wilkins M.J."/>
            <person name="Karaoz U."/>
            <person name="Brodie E.L."/>
            <person name="Williams K.H."/>
            <person name="Hubbard S.S."/>
            <person name="Banfield J.F."/>
        </authorList>
    </citation>
    <scope>NUCLEOTIDE SEQUENCE [LARGE SCALE GENOMIC DNA]</scope>
</reference>
<evidence type="ECO:0000313" key="1">
    <source>
        <dbReference type="EMBL" id="OGY30447.1"/>
    </source>
</evidence>
<evidence type="ECO:0000313" key="2">
    <source>
        <dbReference type="Proteomes" id="UP000178068"/>
    </source>
</evidence>
<dbReference type="EMBL" id="MHCZ01000003">
    <property type="protein sequence ID" value="OGY30447.1"/>
    <property type="molecule type" value="Genomic_DNA"/>
</dbReference>
<dbReference type="Proteomes" id="UP000178068">
    <property type="component" value="Unassembled WGS sequence"/>
</dbReference>
<dbReference type="STRING" id="1802603.A3F35_01855"/>
<accession>A0A1G1WTE6</accession>
<protein>
    <submittedName>
        <fullName evidence="1">Uncharacterized protein</fullName>
    </submittedName>
</protein>